<reference evidence="3" key="1">
    <citation type="journal article" date="2019" name="Int. J. Syst. Evol. Microbiol.">
        <title>The Global Catalogue of Microorganisms (GCM) 10K type strain sequencing project: providing services to taxonomists for standard genome sequencing and annotation.</title>
        <authorList>
            <consortium name="The Broad Institute Genomics Platform"/>
            <consortium name="The Broad Institute Genome Sequencing Center for Infectious Disease"/>
            <person name="Wu L."/>
            <person name="Ma J."/>
        </authorList>
    </citation>
    <scope>NUCLEOTIDE SEQUENCE [LARGE SCALE GENOMIC DNA]</scope>
    <source>
        <strain evidence="3">KCTC 62192</strain>
    </source>
</reference>
<evidence type="ECO:0000256" key="1">
    <source>
        <dbReference type="SAM" id="Phobius"/>
    </source>
</evidence>
<comment type="caution">
    <text evidence="2">The sequence shown here is derived from an EMBL/GenBank/DDBJ whole genome shotgun (WGS) entry which is preliminary data.</text>
</comment>
<keyword evidence="1" id="KW-0472">Membrane</keyword>
<dbReference type="RefSeq" id="WP_377831773.1">
    <property type="nucleotide sequence ID" value="NZ_JBHRSK010000004.1"/>
</dbReference>
<feature type="transmembrane region" description="Helical" evidence="1">
    <location>
        <begin position="21"/>
        <end position="43"/>
    </location>
</feature>
<dbReference type="Proteomes" id="UP001595443">
    <property type="component" value="Unassembled WGS sequence"/>
</dbReference>
<keyword evidence="1" id="KW-1133">Transmembrane helix</keyword>
<gene>
    <name evidence="2" type="ORF">ACFOES_03425</name>
</gene>
<organism evidence="2 3">
    <name type="scientific">Acidimangrovimonas pyrenivorans</name>
    <dbReference type="NCBI Taxonomy" id="2030798"/>
    <lineage>
        <taxon>Bacteria</taxon>
        <taxon>Pseudomonadati</taxon>
        <taxon>Pseudomonadota</taxon>
        <taxon>Alphaproteobacteria</taxon>
        <taxon>Rhodobacterales</taxon>
        <taxon>Paracoccaceae</taxon>
        <taxon>Acidimangrovimonas</taxon>
    </lineage>
</organism>
<evidence type="ECO:0000313" key="3">
    <source>
        <dbReference type="Proteomes" id="UP001595443"/>
    </source>
</evidence>
<dbReference type="EMBL" id="JBHRSK010000004">
    <property type="protein sequence ID" value="MFC2967132.1"/>
    <property type="molecule type" value="Genomic_DNA"/>
</dbReference>
<name>A0ABV7ADL9_9RHOB</name>
<keyword evidence="3" id="KW-1185">Reference proteome</keyword>
<keyword evidence="1" id="KW-0812">Transmembrane</keyword>
<evidence type="ECO:0000313" key="2">
    <source>
        <dbReference type="EMBL" id="MFC2967132.1"/>
    </source>
</evidence>
<proteinExistence type="predicted"/>
<protein>
    <submittedName>
        <fullName evidence="2">AsmA-like C-terminal region-containing protein</fullName>
    </submittedName>
</protein>
<sequence length="1100" mass="116032">MNETQPAEPRARPARRRRGRFGLWLLLSLALLVAAGGFGVLAVTGRPLVAPDWAVQRVQARLNQVLQGRGRISLGSAAVVIDSNYLPRVRLRDVRFLDSTGNAVAALPELRVTLALEPLLKGQIRPVRLRVSGASLTLRRDASGGFNLALGSDMGGDRPPVGSLSQLLDAIDGVFAQPELASLRRIDADALSLTLIDNRVGRTWEVSDGRATLVQDPRKISIELGFGLAGGAEEPARAVLTFVSQKGSPAARIAARVEGVAARDIAVQSPALAWLKLLEAPISGDLRASIDGAGQIGTLEGALQIGKGALIPGAAVRPVAFNKGSLYFTYDPRAEKISFSEATVDSKVLRIHASGHAYLEDLENGLPRGFLAQVKFEKVMVDPEGLFQEPVRFSQGALDLRLRLDPFEVTVGQLALIEGDRRIDSHGSMRATPKGLAVSLDTTVNAIRHDRLVALWPVGLVPNTRQWVDENVQTGVLSNVKSALRIQPGQKPHLALGYDFSNADVRVIKTLPPVEGGRGYATIDGDTYTMVIEEGHVTPPRGGVVDVAGSVFQVPDITLKPAPAVVHLKTDSSVTAALSLLDEPPFEFLTKAGQPVDISGGHARVEATIRLPLVPKIELPDVTYTVSGEISDVRSTKIVPGKVLTADLLHLHADNSGIEIAGAAHLGKVGFHGRWTQGFGPEAKGRSQVSGLVELSQNFIDEFGIGLPKGAVAGSGVGDLTIDLRKDEAPRFSLVSDLNRLALKIPEIGWSKPHATLGKLEVAGQLSSPPKIEKLRLSAPGLSAAGRVELNKDGSLRAVRLARVQVGGWFDGPVDLLGRGKGRAVGIAIGGGSLNMAKSNFGAGAAQGEAVPITAKLDRLRISDSLSLTGVDGNFTTAGGFNGTFSGLVNGKAAISGTVAPASNKRGARSAVRITAKDAGAVFAAAGIFTKAHGGSLTMTLRPRAEPQQYDGHLAVTRLRVRDAPALADLLGAISVVGLLEQLSGDGIAFSNVDGDFRLTPKAIEVTRGAAVGASLGVSMAGLYTFDDEKLDMQGVVSPVYLLNAIGGVVSPRRGEGLFGFNYRLRGTADDPQISVNPLSILTPGLFRDIFRRPLPKLPE</sequence>
<accession>A0ABV7ADL9</accession>